<keyword evidence="9" id="KW-1185">Reference proteome</keyword>
<evidence type="ECO:0000313" key="9">
    <source>
        <dbReference type="Proteomes" id="UP000528457"/>
    </source>
</evidence>
<evidence type="ECO:0000256" key="4">
    <source>
        <dbReference type="ARBA" id="ARBA00023065"/>
    </source>
</evidence>
<dbReference type="GO" id="GO:0030001">
    <property type="term" value="P:metal ion transport"/>
    <property type="evidence" value="ECO:0007669"/>
    <property type="project" value="TreeGrafter"/>
</dbReference>
<sequence>MKLYQVVSALLLLILGSVAKAQVVINSATISSPVIAGEPVTLTVITENLGSIGFNDIELVHLSGPSVPDWQTSDPSCSFVPGEPGPGGQIVGGGFDCGAAPIEDEPSGLRKPNKRNPTNGTFSSHQASVPGGSANQSQFTFSFVPVEGTYQMAVNSLDCGGPLPCSVVLNFTAVTIDPEINATLQTSVNENDGQATLRFSLTEPGNEDIFLEVSTRNGTAIAGEDFQQVNETVTWIAGDASEKTVIIPILDDNRFEGNESFSVELAQVNASVPVNAPLSFDITIAEDDPEPPGVIKWTQTDFQLNENSGTVTLTADRLEGGNGDISVSYQAVSDTATAGEDFEAAQGTLEWLSGDREPKTVSITIIKDLLQEETEQFRVELSQPLGGATIADPSAVTLTIGDIRDPQAPDVDAGADIEVTDFDGDGEVEVNLDASNTTSLNSEISKVEWIFEGEVVATGIKTTAVLPVGENQLTVRVTNNAGLVSEKLLNVLVKEQRSEPTDTLASTPGIDSNERSLAETLDSLCPRLAEADQLTPLTGGQRNLLTRCNGLLDPDLSDEDQAAALQAIAGEEVAALLSAATDFASVQQSNIRTRLTKLRRGGRGIDLSGLNIQTDSGTLNGKLIASVFGDKLGGAASADEDTYLLESSRWGVFLNGNILYGDKDKTDNQNGYDLDVKGLTFGMDYRITDNTVAGLAIGFADTDLDYKQNGGTMDAESQFITAYGSYYDDKNYYIDVSITRGNSDYDMLRRINYQDMFGEVNTEANSSTSGRQLLATFDAGYDFIKGSWIIGPNLGVSYNKTHIDQFSERGNSGLELAFGRQEASVHSASVGWHSSYTMLRDWGVLTAQFNGNYYRDFKNKDDEISVAFVHDPFSNSSNPLVPIIVRTDEIDKSYMSFNLGLAAQFQHGLSGFIDYRYLAGASNISSAEFSFGMRYELKF</sequence>
<dbReference type="RefSeq" id="WP_166849172.1">
    <property type="nucleotide sequence ID" value="NZ_JAAONY010000001.1"/>
</dbReference>
<evidence type="ECO:0000256" key="1">
    <source>
        <dbReference type="ARBA" id="ARBA00022729"/>
    </source>
</evidence>
<comment type="caution">
    <text evidence="8">The sequence shown here is derived from an EMBL/GenBank/DDBJ whole genome shotgun (WGS) entry which is preliminary data.</text>
</comment>
<dbReference type="InterPro" id="IPR005546">
    <property type="entry name" value="Autotransporte_beta"/>
</dbReference>
<dbReference type="GO" id="GO:0007154">
    <property type="term" value="P:cell communication"/>
    <property type="evidence" value="ECO:0007669"/>
    <property type="project" value="InterPro"/>
</dbReference>
<keyword evidence="3" id="KW-0106">Calcium</keyword>
<reference evidence="8 9" key="1">
    <citation type="submission" date="2020-08" db="EMBL/GenBank/DDBJ databases">
        <title>Genomic Encyclopedia of Type Strains, Phase IV (KMG-IV): sequencing the most valuable type-strain genomes for metagenomic binning, comparative biology and taxonomic classification.</title>
        <authorList>
            <person name="Goeker M."/>
        </authorList>
    </citation>
    <scope>NUCLEOTIDE SEQUENCE [LARGE SCALE GENOMIC DNA]</scope>
    <source>
        <strain evidence="8 9">DSM 22368</strain>
    </source>
</reference>
<dbReference type="SUPFAM" id="SSF141072">
    <property type="entry name" value="CalX-like"/>
    <property type="match status" value="2"/>
</dbReference>
<accession>A0A7X0JTN7</accession>
<dbReference type="InterPro" id="IPR006315">
    <property type="entry name" value="OM_autotransptr_brl_dom"/>
</dbReference>
<dbReference type="InterPro" id="IPR003644">
    <property type="entry name" value="Calx_beta"/>
</dbReference>
<dbReference type="InParanoid" id="A0A7X0JTN7"/>
<protein>
    <submittedName>
        <fullName evidence="8">Outer membrane autotransporter protein</fullName>
    </submittedName>
</protein>
<organism evidence="8 9">
    <name type="scientific">Pseudoteredinibacter isoporae</name>
    <dbReference type="NCBI Taxonomy" id="570281"/>
    <lineage>
        <taxon>Bacteria</taxon>
        <taxon>Pseudomonadati</taxon>
        <taxon>Pseudomonadota</taxon>
        <taxon>Gammaproteobacteria</taxon>
        <taxon>Cellvibrionales</taxon>
        <taxon>Cellvibrionaceae</taxon>
        <taxon>Pseudoteredinibacter</taxon>
    </lineage>
</organism>
<dbReference type="EMBL" id="JACHHT010000001">
    <property type="protein sequence ID" value="MBB6521201.1"/>
    <property type="molecule type" value="Genomic_DNA"/>
</dbReference>
<dbReference type="Gene3D" id="2.40.128.130">
    <property type="entry name" value="Autotransporter beta-domain"/>
    <property type="match status" value="1"/>
</dbReference>
<evidence type="ECO:0000259" key="7">
    <source>
        <dbReference type="PROSITE" id="PS51208"/>
    </source>
</evidence>
<dbReference type="PANTHER" id="PTHR11878:SF65">
    <property type="entry name" value="NA_CA-EXCHANGE PROTEIN, ISOFORM G"/>
    <property type="match status" value="1"/>
</dbReference>
<feature type="region of interest" description="Disordered" evidence="5">
    <location>
        <begin position="103"/>
        <end position="134"/>
    </location>
</feature>
<keyword evidence="4" id="KW-0813">Transport</keyword>
<dbReference type="SUPFAM" id="SSF103515">
    <property type="entry name" value="Autotransporter"/>
    <property type="match status" value="1"/>
</dbReference>
<dbReference type="InterPro" id="IPR038081">
    <property type="entry name" value="CalX-like_sf"/>
</dbReference>
<dbReference type="SMART" id="SM00237">
    <property type="entry name" value="Calx_beta"/>
    <property type="match status" value="2"/>
</dbReference>
<dbReference type="Gene3D" id="2.60.40.2030">
    <property type="match status" value="2"/>
</dbReference>
<dbReference type="Proteomes" id="UP000528457">
    <property type="component" value="Unassembled WGS sequence"/>
</dbReference>
<dbReference type="NCBIfam" id="TIGR01414">
    <property type="entry name" value="autotrans_barl"/>
    <property type="match status" value="1"/>
</dbReference>
<feature type="compositionally biased region" description="Polar residues" evidence="5">
    <location>
        <begin position="115"/>
        <end position="134"/>
    </location>
</feature>
<dbReference type="InterPro" id="IPR051171">
    <property type="entry name" value="CaCA"/>
</dbReference>
<evidence type="ECO:0000256" key="2">
    <source>
        <dbReference type="ARBA" id="ARBA00022737"/>
    </source>
</evidence>
<evidence type="ECO:0000256" key="6">
    <source>
        <dbReference type="SAM" id="SignalP"/>
    </source>
</evidence>
<dbReference type="AlphaFoldDB" id="A0A7X0JTN7"/>
<dbReference type="PROSITE" id="PS51208">
    <property type="entry name" value="AUTOTRANSPORTER"/>
    <property type="match status" value="1"/>
</dbReference>
<keyword evidence="4" id="KW-0406">Ion transport</keyword>
<dbReference type="SMART" id="SM00869">
    <property type="entry name" value="Autotransporter"/>
    <property type="match status" value="1"/>
</dbReference>
<feature type="domain" description="Autotransporter" evidence="7">
    <location>
        <begin position="645"/>
        <end position="937"/>
    </location>
</feature>
<keyword evidence="1 6" id="KW-0732">Signal</keyword>
<keyword evidence="2" id="KW-0677">Repeat</keyword>
<dbReference type="GO" id="GO:0019867">
    <property type="term" value="C:outer membrane"/>
    <property type="evidence" value="ECO:0007669"/>
    <property type="project" value="InterPro"/>
</dbReference>
<dbReference type="PANTHER" id="PTHR11878">
    <property type="entry name" value="SODIUM/CALCIUM EXCHANGER"/>
    <property type="match status" value="1"/>
</dbReference>
<evidence type="ECO:0000313" key="8">
    <source>
        <dbReference type="EMBL" id="MBB6521201.1"/>
    </source>
</evidence>
<name>A0A7X0JTN7_9GAMM</name>
<evidence type="ECO:0000256" key="5">
    <source>
        <dbReference type="SAM" id="MobiDB-lite"/>
    </source>
</evidence>
<feature type="chain" id="PRO_5030584823" evidence="6">
    <location>
        <begin position="22"/>
        <end position="939"/>
    </location>
</feature>
<dbReference type="Pfam" id="PF03797">
    <property type="entry name" value="Autotransporter"/>
    <property type="match status" value="1"/>
</dbReference>
<gene>
    <name evidence="8" type="ORF">HNR48_001479</name>
</gene>
<dbReference type="Pfam" id="PF03160">
    <property type="entry name" value="Calx-beta"/>
    <property type="match status" value="2"/>
</dbReference>
<evidence type="ECO:0000256" key="3">
    <source>
        <dbReference type="ARBA" id="ARBA00022837"/>
    </source>
</evidence>
<proteinExistence type="predicted"/>
<feature type="signal peptide" evidence="6">
    <location>
        <begin position="1"/>
        <end position="21"/>
    </location>
</feature>
<dbReference type="InterPro" id="IPR036709">
    <property type="entry name" value="Autotransporte_beta_dom_sf"/>
</dbReference>